<feature type="coiled-coil region" evidence="1">
    <location>
        <begin position="69"/>
        <end position="133"/>
    </location>
</feature>
<name>A0ABN7WA89_GIGMA</name>
<comment type="caution">
    <text evidence="3">The sequence shown here is derived from an EMBL/GenBank/DDBJ whole genome shotgun (WGS) entry which is preliminary data.</text>
</comment>
<protein>
    <submittedName>
        <fullName evidence="3">1132_t:CDS:1</fullName>
    </submittedName>
</protein>
<evidence type="ECO:0000256" key="1">
    <source>
        <dbReference type="SAM" id="Coils"/>
    </source>
</evidence>
<sequence>MLNSWWSDIPKSFHKDFHYKYKTNSPFLTQYQALKDEYNHFSQTTPYQIHPTAILTSKPINTKQIAQLLQNPDQQQQALELEIKKLEKEIGRQFTKEQKELVKEFISIKKKIAEELEDKLNEKEILEEDVNEIILYCDRLIEKLEGLQLQAQVEIIPTNNFQGQLVVEDYSKVEKLNLRDIRNLVVEDCPQLKKLVVCKNLLTNFEFLKDLENLEELKFDDLQELSKAIKENPQVLSELRGELNFSQQKYNNLKKSLTYFSEEVQKQVLEKEINELGSKLDVLKVTSTTNTKEIILMTKTNIEKLKKFKEEKEDELAKYEAKIQELKKKLEEQENIDITKRTEQLETKIAENQEELENIISKYELNKMMKLILESLLNLQKKITTLEVNNQHNQSLESKKKELMDCLKESNLEFSQELDKICQIKAKITRLEIQLQATSNYADHKDKLIKHIKKKLIAGLTKKDTDTINPVVGGGITLISSAVDSVSSEIENSKTKEQEIFINFFQEFTNLERGYRDLKKTSEDLLLISNVSTFPEEINKEIKNLKQEVDNFFQKYDTDQNNEIDDSE</sequence>
<evidence type="ECO:0000313" key="3">
    <source>
        <dbReference type="EMBL" id="CAG8821257.1"/>
    </source>
</evidence>
<keyword evidence="1" id="KW-0175">Coiled coil</keyword>
<feature type="domain" description="EF-hand" evidence="2">
    <location>
        <begin position="544"/>
        <end position="568"/>
    </location>
</feature>
<keyword evidence="4" id="KW-1185">Reference proteome</keyword>
<feature type="coiled-coil region" evidence="1">
    <location>
        <begin position="236"/>
        <end position="362"/>
    </location>
</feature>
<accession>A0ABN7WA89</accession>
<dbReference type="Proteomes" id="UP000789901">
    <property type="component" value="Unassembled WGS sequence"/>
</dbReference>
<dbReference type="PROSITE" id="PS50222">
    <property type="entry name" value="EF_HAND_2"/>
    <property type="match status" value="1"/>
</dbReference>
<proteinExistence type="predicted"/>
<evidence type="ECO:0000259" key="2">
    <source>
        <dbReference type="PROSITE" id="PS50222"/>
    </source>
</evidence>
<dbReference type="InterPro" id="IPR002048">
    <property type="entry name" value="EF_hand_dom"/>
</dbReference>
<evidence type="ECO:0000313" key="4">
    <source>
        <dbReference type="Proteomes" id="UP000789901"/>
    </source>
</evidence>
<organism evidence="3 4">
    <name type="scientific">Gigaspora margarita</name>
    <dbReference type="NCBI Taxonomy" id="4874"/>
    <lineage>
        <taxon>Eukaryota</taxon>
        <taxon>Fungi</taxon>
        <taxon>Fungi incertae sedis</taxon>
        <taxon>Mucoromycota</taxon>
        <taxon>Glomeromycotina</taxon>
        <taxon>Glomeromycetes</taxon>
        <taxon>Diversisporales</taxon>
        <taxon>Gigasporaceae</taxon>
        <taxon>Gigaspora</taxon>
    </lineage>
</organism>
<feature type="non-terminal residue" evidence="3">
    <location>
        <position position="1"/>
    </location>
</feature>
<gene>
    <name evidence="3" type="ORF">GMARGA_LOCUS27785</name>
</gene>
<dbReference type="EMBL" id="CAJVQB010034507">
    <property type="protein sequence ID" value="CAG8821257.1"/>
    <property type="molecule type" value="Genomic_DNA"/>
</dbReference>
<reference evidence="3 4" key="1">
    <citation type="submission" date="2021-06" db="EMBL/GenBank/DDBJ databases">
        <authorList>
            <person name="Kallberg Y."/>
            <person name="Tangrot J."/>
            <person name="Rosling A."/>
        </authorList>
    </citation>
    <scope>NUCLEOTIDE SEQUENCE [LARGE SCALE GENOMIC DNA]</scope>
    <source>
        <strain evidence="3 4">120-4 pot B 10/14</strain>
    </source>
</reference>